<accession>A0ABR8YCN6</accession>
<feature type="chain" id="PRO_5047524574" description="DUF4890 domain-containing protein" evidence="1">
    <location>
        <begin position="21"/>
        <end position="146"/>
    </location>
</feature>
<evidence type="ECO:0000313" key="2">
    <source>
        <dbReference type="EMBL" id="MBD8041892.1"/>
    </source>
</evidence>
<feature type="signal peptide" evidence="1">
    <location>
        <begin position="1"/>
        <end position="20"/>
    </location>
</feature>
<dbReference type="RefSeq" id="WP_022040499.1">
    <property type="nucleotide sequence ID" value="NZ_JACSPP010000077.1"/>
</dbReference>
<gene>
    <name evidence="2" type="ORF">H9625_15890</name>
</gene>
<name>A0ABR8YCN6_9BACT</name>
<proteinExistence type="predicted"/>
<sequence length="146" mass="17929">MKKLFSIMILLTCFCTYMHAQKNKLSKEEFRARQEAFITENARLTPQEAKEFFPLYFELQDKKSKYNREAWQEIRKGKQPNVSEEEYNRIVEDVIQTRITIDQLDLEYVRKYKKFLSSKKIYDIQRAEMKFHRHLLRPEREKKPKK</sequence>
<reference evidence="2 3" key="1">
    <citation type="submission" date="2020-08" db="EMBL/GenBank/DDBJ databases">
        <title>A Genomic Blueprint of the Chicken Gut Microbiome.</title>
        <authorList>
            <person name="Gilroy R."/>
            <person name="Ravi A."/>
            <person name="Getino M."/>
            <person name="Pursley I."/>
            <person name="Horton D.L."/>
            <person name="Alikhan N.-F."/>
            <person name="Baker D."/>
            <person name="Gharbi K."/>
            <person name="Hall N."/>
            <person name="Watson M."/>
            <person name="Adriaenssens E.M."/>
            <person name="Foster-Nyarko E."/>
            <person name="Jarju S."/>
            <person name="Secka A."/>
            <person name="Antonio M."/>
            <person name="Oren A."/>
            <person name="Chaudhuri R."/>
            <person name="La Ragione R.M."/>
            <person name="Hildebrand F."/>
            <person name="Pallen M.J."/>
        </authorList>
    </citation>
    <scope>NUCLEOTIDE SEQUENCE [LARGE SCALE GENOMIC DNA]</scope>
    <source>
        <strain evidence="2 3">Sa1CVN1</strain>
    </source>
</reference>
<dbReference type="Proteomes" id="UP000620874">
    <property type="component" value="Unassembled WGS sequence"/>
</dbReference>
<evidence type="ECO:0000313" key="3">
    <source>
        <dbReference type="Proteomes" id="UP000620874"/>
    </source>
</evidence>
<keyword evidence="3" id="KW-1185">Reference proteome</keyword>
<evidence type="ECO:0000256" key="1">
    <source>
        <dbReference type="SAM" id="SignalP"/>
    </source>
</evidence>
<protein>
    <recommendedName>
        <fullName evidence="4">DUF4890 domain-containing protein</fullName>
    </recommendedName>
</protein>
<organism evidence="2 3">
    <name type="scientific">Phocaeicola intestinalis</name>
    <dbReference type="NCBI Taxonomy" id="2762212"/>
    <lineage>
        <taxon>Bacteria</taxon>
        <taxon>Pseudomonadati</taxon>
        <taxon>Bacteroidota</taxon>
        <taxon>Bacteroidia</taxon>
        <taxon>Bacteroidales</taxon>
        <taxon>Bacteroidaceae</taxon>
        <taxon>Phocaeicola</taxon>
    </lineage>
</organism>
<evidence type="ECO:0008006" key="4">
    <source>
        <dbReference type="Google" id="ProtNLM"/>
    </source>
</evidence>
<keyword evidence="1" id="KW-0732">Signal</keyword>
<dbReference type="EMBL" id="JACSPP010000077">
    <property type="protein sequence ID" value="MBD8041892.1"/>
    <property type="molecule type" value="Genomic_DNA"/>
</dbReference>
<comment type="caution">
    <text evidence="2">The sequence shown here is derived from an EMBL/GenBank/DDBJ whole genome shotgun (WGS) entry which is preliminary data.</text>
</comment>